<dbReference type="OrthoDB" id="2192540at2759"/>
<dbReference type="AlphaFoldDB" id="A0A0B2UKH3"/>
<dbReference type="EMBL" id="JOKQ01000006">
    <property type="protein sequence ID" value="KHN69510.1"/>
    <property type="molecule type" value="Genomic_DNA"/>
</dbReference>
<evidence type="ECO:0000313" key="1">
    <source>
        <dbReference type="EMBL" id="KHN69510.1"/>
    </source>
</evidence>
<proteinExistence type="predicted"/>
<dbReference type="InParanoid" id="A0A0B2UKH3"/>
<evidence type="ECO:0000313" key="2">
    <source>
        <dbReference type="Proteomes" id="UP000031056"/>
    </source>
</evidence>
<name>A0A0B2UKH3_9MICR</name>
<organism evidence="1 2">
    <name type="scientific">Ordospora colligata OC4</name>
    <dbReference type="NCBI Taxonomy" id="1354746"/>
    <lineage>
        <taxon>Eukaryota</taxon>
        <taxon>Fungi</taxon>
        <taxon>Fungi incertae sedis</taxon>
        <taxon>Microsporidia</taxon>
        <taxon>Ordosporidae</taxon>
        <taxon>Ordospora</taxon>
    </lineage>
</organism>
<dbReference type="RefSeq" id="XP_014563552.1">
    <property type="nucleotide sequence ID" value="XM_014708066.1"/>
</dbReference>
<sequence>MNSSTCENRQCVRKILEYLESRTDVIHSLNQFRDMMRVNYDNKLTVLVLQKVHGLLHSECNIEYVNILMDIVHTEDAFDEVFKIIQSFGDKAEFTELAFKLRDINELIVLKYMKEFKKIHLLREFIKEMDKRYDAILSSIDISQE</sequence>
<dbReference type="VEuPathDB" id="MicrosporidiaDB:M896_060080"/>
<dbReference type="HOGENOM" id="CLU_1825259_0_0_1"/>
<dbReference type="Proteomes" id="UP000031056">
    <property type="component" value="Unassembled WGS sequence"/>
</dbReference>
<gene>
    <name evidence="1" type="ORF">M896_060080</name>
</gene>
<dbReference type="GeneID" id="26261879"/>
<accession>A0A0B2UKH3</accession>
<keyword evidence="2" id="KW-1185">Reference proteome</keyword>
<protein>
    <submittedName>
        <fullName evidence="1">Uncharacterized protein</fullName>
    </submittedName>
</protein>
<comment type="caution">
    <text evidence="1">The sequence shown here is derived from an EMBL/GenBank/DDBJ whole genome shotgun (WGS) entry which is preliminary data.</text>
</comment>
<reference evidence="1 2" key="1">
    <citation type="journal article" date="2014" name="MBio">
        <title>The Ordospora colligata genome; evolution of extreme reduction in microsporidia and host-to-parasite horizontal gene transfer.</title>
        <authorList>
            <person name="Pombert J.-F."/>
            <person name="Haag K.L."/>
            <person name="Beidas S."/>
            <person name="Ebert D."/>
            <person name="Keeling P.J."/>
        </authorList>
    </citation>
    <scope>NUCLEOTIDE SEQUENCE [LARGE SCALE GENOMIC DNA]</scope>
    <source>
        <strain evidence="1 2">OC4</strain>
    </source>
</reference>